<dbReference type="PANTHER" id="PTHR10656:SF69">
    <property type="entry name" value="MAB-21-LIKE HHH_H2TH-LIKE DOMAIN-CONTAINING PROTEIN"/>
    <property type="match status" value="1"/>
</dbReference>
<dbReference type="Proteomes" id="UP000596742">
    <property type="component" value="Unassembled WGS sequence"/>
</dbReference>
<evidence type="ECO:0000256" key="2">
    <source>
        <dbReference type="PROSITE-ProRule" id="PRU00339"/>
    </source>
</evidence>
<reference evidence="5" key="1">
    <citation type="submission" date="2018-11" db="EMBL/GenBank/DDBJ databases">
        <authorList>
            <person name="Alioto T."/>
            <person name="Alioto T."/>
        </authorList>
    </citation>
    <scope>NUCLEOTIDE SEQUENCE</scope>
</reference>
<dbReference type="InterPro" id="IPR046903">
    <property type="entry name" value="Mab-21-like_nuc_Trfase"/>
</dbReference>
<dbReference type="AlphaFoldDB" id="A0A8B6FXQ3"/>
<accession>A0A8B6FXQ3</accession>
<evidence type="ECO:0000259" key="4">
    <source>
        <dbReference type="Pfam" id="PF20266"/>
    </source>
</evidence>
<evidence type="ECO:0000313" key="6">
    <source>
        <dbReference type="Proteomes" id="UP000596742"/>
    </source>
</evidence>
<feature type="repeat" description="TPR" evidence="2">
    <location>
        <begin position="572"/>
        <end position="605"/>
    </location>
</feature>
<dbReference type="SMART" id="SM00028">
    <property type="entry name" value="TPR"/>
    <property type="match status" value="2"/>
</dbReference>
<dbReference type="InterPro" id="IPR046906">
    <property type="entry name" value="Mab-21_HhH/H2TH-like"/>
</dbReference>
<dbReference type="Pfam" id="PF20266">
    <property type="entry name" value="Mab-21_C"/>
    <property type="match status" value="1"/>
</dbReference>
<dbReference type="InterPro" id="IPR019734">
    <property type="entry name" value="TPR_rpt"/>
</dbReference>
<feature type="domain" description="Mab-21-like nucleotidyltransferase" evidence="3">
    <location>
        <begin position="127"/>
        <end position="196"/>
    </location>
</feature>
<dbReference type="SMART" id="SM01265">
    <property type="entry name" value="Mab-21"/>
    <property type="match status" value="1"/>
</dbReference>
<evidence type="ECO:0000259" key="3">
    <source>
        <dbReference type="Pfam" id="PF03281"/>
    </source>
</evidence>
<gene>
    <name evidence="5" type="ORF">MGAL_10B070313</name>
</gene>
<dbReference type="EMBL" id="UYJE01007570">
    <property type="protein sequence ID" value="VDI56111.1"/>
    <property type="molecule type" value="Genomic_DNA"/>
</dbReference>
<evidence type="ECO:0000313" key="5">
    <source>
        <dbReference type="EMBL" id="VDI56111.1"/>
    </source>
</evidence>
<keyword evidence="2" id="KW-0802">TPR repeat</keyword>
<dbReference type="PANTHER" id="PTHR10656">
    <property type="entry name" value="CELL FATE DETERMINING PROTEIN MAB21-RELATED"/>
    <property type="match status" value="1"/>
</dbReference>
<dbReference type="SUPFAM" id="SSF48452">
    <property type="entry name" value="TPR-like"/>
    <property type="match status" value="1"/>
</dbReference>
<name>A0A8B6FXQ3_MYTGA</name>
<dbReference type="PROSITE" id="PS50005">
    <property type="entry name" value="TPR"/>
    <property type="match status" value="1"/>
</dbReference>
<proteinExistence type="inferred from homology"/>
<dbReference type="InterPro" id="IPR011990">
    <property type="entry name" value="TPR-like_helical_dom_sf"/>
</dbReference>
<feature type="domain" description="Mab-21-like HhH/H2TH-like" evidence="4">
    <location>
        <begin position="205"/>
        <end position="301"/>
    </location>
</feature>
<dbReference type="Gene3D" id="1.25.40.10">
    <property type="entry name" value="Tetratricopeptide repeat domain"/>
    <property type="match status" value="1"/>
</dbReference>
<dbReference type="InterPro" id="IPR024810">
    <property type="entry name" value="MAB21L/cGLR"/>
</dbReference>
<dbReference type="Pfam" id="PF03281">
    <property type="entry name" value="Mab-21"/>
    <property type="match status" value="1"/>
</dbReference>
<dbReference type="OrthoDB" id="10621677at2759"/>
<keyword evidence="6" id="KW-1185">Reference proteome</keyword>
<dbReference type="Gene3D" id="1.10.1410.40">
    <property type="match status" value="1"/>
</dbReference>
<evidence type="ECO:0008006" key="7">
    <source>
        <dbReference type="Google" id="ProtNLM"/>
    </source>
</evidence>
<sequence>MNTVRDNFSSSKSFTYITSGSFGEGLEMRGSDFDMMRISKCIEVNADEPDFVSSITYLSMDTDDVKPGFTQFKLEYSRDQYNLKCCEEHNGKHFFSSALWMRNTLLLFEKGETIHGPCISDRKGVFDYAFSLHCKTWISSAVNWITRSSRSWPSHDVTQSIINHGVLFVPIGVHGSPKEDLEWRISFSVAEKLLINTFTHTQLMCYALLKIILKDVIAEDSECKDLLCSYFLKTIIFWISEELPPSVWKPDNIIPCFMRCYRRLVYCVEHSVCSHYFIPENNMFENKIEGRARDVLLKKINTLHSYGWRCILLSDQISNFDVAMWSFPIEPFDLYINDVRKVVQSSMLFCANSFLESYSELDIFNTGLLHNIQCHHFSLKQLYAYFISHRCSNLAQRLPFADATINNKYQYKQYKSCLSTLLTNVYHDAVSGWLLVASLFYKTRQYRKALHTIRYSISKCTFDKLFFGITLSEIHYKSIKLLSFNKKSVAYLLKILFVDLIYLKENSTLTPEELLMEGWNKTYIIPSTAYVYFLSALCHYHLNNVSHCQDSIQDLKLVIRERYLMSNVRSTAEAYTLLGIVLQLVGDKESARQAFLQSFEICPDESHNSAVRRLL</sequence>
<comment type="similarity">
    <text evidence="1">Belongs to the mab-21 family.</text>
</comment>
<organism evidence="5 6">
    <name type="scientific">Mytilus galloprovincialis</name>
    <name type="common">Mediterranean mussel</name>
    <dbReference type="NCBI Taxonomy" id="29158"/>
    <lineage>
        <taxon>Eukaryota</taxon>
        <taxon>Metazoa</taxon>
        <taxon>Spiralia</taxon>
        <taxon>Lophotrochozoa</taxon>
        <taxon>Mollusca</taxon>
        <taxon>Bivalvia</taxon>
        <taxon>Autobranchia</taxon>
        <taxon>Pteriomorphia</taxon>
        <taxon>Mytilida</taxon>
        <taxon>Mytiloidea</taxon>
        <taxon>Mytilidae</taxon>
        <taxon>Mytilinae</taxon>
        <taxon>Mytilus</taxon>
    </lineage>
</organism>
<evidence type="ECO:0000256" key="1">
    <source>
        <dbReference type="ARBA" id="ARBA00008307"/>
    </source>
</evidence>
<protein>
    <recommendedName>
        <fullName evidence="7">Mab-21-like HhH/H2TH-like domain-containing protein</fullName>
    </recommendedName>
</protein>
<comment type="caution">
    <text evidence="5">The sequence shown here is derived from an EMBL/GenBank/DDBJ whole genome shotgun (WGS) entry which is preliminary data.</text>
</comment>